<comment type="caution">
    <text evidence="7">The sequence shown here is derived from an EMBL/GenBank/DDBJ whole genome shotgun (WGS) entry which is preliminary data.</text>
</comment>
<keyword evidence="2 6" id="KW-0812">Transmembrane</keyword>
<evidence type="ECO:0000256" key="5">
    <source>
        <dbReference type="SAM" id="MobiDB-lite"/>
    </source>
</evidence>
<name>A0A1X2GEX2_9FUNG</name>
<organism evidence="7 8">
    <name type="scientific">Hesseltinella vesiculosa</name>
    <dbReference type="NCBI Taxonomy" id="101127"/>
    <lineage>
        <taxon>Eukaryota</taxon>
        <taxon>Fungi</taxon>
        <taxon>Fungi incertae sedis</taxon>
        <taxon>Mucoromycota</taxon>
        <taxon>Mucoromycotina</taxon>
        <taxon>Mucoromycetes</taxon>
        <taxon>Mucorales</taxon>
        <taxon>Cunninghamellaceae</taxon>
        <taxon>Hesseltinella</taxon>
    </lineage>
</organism>
<feature type="transmembrane region" description="Helical" evidence="6">
    <location>
        <begin position="12"/>
        <end position="34"/>
    </location>
</feature>
<feature type="transmembrane region" description="Helical" evidence="6">
    <location>
        <begin position="46"/>
        <end position="67"/>
    </location>
</feature>
<sequence length="249" mass="28197">MACCSRLSKVYILLTNFLFTCLGFAWVVFGVMGFKNKFIGASLFPSLVFKLSAVLGAVILVASVLGYTAAYRRRRGMIYCYILIILASLVIQVYIGIQVYRPAANPTPYLTSFWTDATDAEKTMLETEFSCCGYDGLSTVDAGTCPVPTFPACENALFTYIRHAFQKVYMITFVALALQLLALSNGVTLICSHDDEEHEEERRQRRKSGIPLNDMSMDHHSGYYVDQQPHDHYNIYRQNNHSSYSQHHY</sequence>
<dbReference type="STRING" id="101127.A0A1X2GEX2"/>
<keyword evidence="4 6" id="KW-0472">Membrane</keyword>
<protein>
    <recommendedName>
        <fullName evidence="9">Tetraspanin</fullName>
    </recommendedName>
</protein>
<dbReference type="OrthoDB" id="2279611at2759"/>
<feature type="transmembrane region" description="Helical" evidence="6">
    <location>
        <begin position="79"/>
        <end position="100"/>
    </location>
</feature>
<dbReference type="AlphaFoldDB" id="A0A1X2GEX2"/>
<reference evidence="7 8" key="1">
    <citation type="submission" date="2016-07" db="EMBL/GenBank/DDBJ databases">
        <title>Pervasive Adenine N6-methylation of Active Genes in Fungi.</title>
        <authorList>
            <consortium name="DOE Joint Genome Institute"/>
            <person name="Mondo S.J."/>
            <person name="Dannebaum R.O."/>
            <person name="Kuo R.C."/>
            <person name="Labutti K."/>
            <person name="Haridas S."/>
            <person name="Kuo A."/>
            <person name="Salamov A."/>
            <person name="Ahrendt S.R."/>
            <person name="Lipzen A."/>
            <person name="Sullivan W."/>
            <person name="Andreopoulos W.B."/>
            <person name="Clum A."/>
            <person name="Lindquist E."/>
            <person name="Daum C."/>
            <person name="Ramamoorthy G.K."/>
            <person name="Gryganskyi A."/>
            <person name="Culley D."/>
            <person name="Magnuson J.K."/>
            <person name="James T.Y."/>
            <person name="O'Malley M.A."/>
            <person name="Stajich J.E."/>
            <person name="Spatafora J.W."/>
            <person name="Visel A."/>
            <person name="Grigoriev I.V."/>
        </authorList>
    </citation>
    <scope>NUCLEOTIDE SEQUENCE [LARGE SCALE GENOMIC DNA]</scope>
    <source>
        <strain evidence="7 8">NRRL 3301</strain>
    </source>
</reference>
<comment type="subcellular location">
    <subcellularLocation>
        <location evidence="1">Membrane</location>
        <topology evidence="1">Multi-pass membrane protein</topology>
    </subcellularLocation>
</comment>
<feature type="transmembrane region" description="Helical" evidence="6">
    <location>
        <begin position="168"/>
        <end position="192"/>
    </location>
</feature>
<evidence type="ECO:0000256" key="6">
    <source>
        <dbReference type="SAM" id="Phobius"/>
    </source>
</evidence>
<evidence type="ECO:0000256" key="4">
    <source>
        <dbReference type="ARBA" id="ARBA00023136"/>
    </source>
</evidence>
<feature type="compositionally biased region" description="Basic and acidic residues" evidence="5">
    <location>
        <begin position="194"/>
        <end position="203"/>
    </location>
</feature>
<evidence type="ECO:0008006" key="9">
    <source>
        <dbReference type="Google" id="ProtNLM"/>
    </source>
</evidence>
<proteinExistence type="predicted"/>
<accession>A0A1X2GEX2</accession>
<keyword evidence="3 6" id="KW-1133">Transmembrane helix</keyword>
<evidence type="ECO:0000313" key="8">
    <source>
        <dbReference type="Proteomes" id="UP000242146"/>
    </source>
</evidence>
<evidence type="ECO:0000256" key="1">
    <source>
        <dbReference type="ARBA" id="ARBA00004141"/>
    </source>
</evidence>
<gene>
    <name evidence="7" type="ORF">DM01DRAFT_1336684</name>
</gene>
<dbReference type="Proteomes" id="UP000242146">
    <property type="component" value="Unassembled WGS sequence"/>
</dbReference>
<dbReference type="PANTHER" id="PTHR19282">
    <property type="entry name" value="TETRASPANIN"/>
    <property type="match status" value="1"/>
</dbReference>
<keyword evidence="8" id="KW-1185">Reference proteome</keyword>
<dbReference type="Pfam" id="PF00335">
    <property type="entry name" value="Tetraspanin"/>
    <property type="match status" value="1"/>
</dbReference>
<evidence type="ECO:0000256" key="2">
    <source>
        <dbReference type="ARBA" id="ARBA00022692"/>
    </source>
</evidence>
<feature type="region of interest" description="Disordered" evidence="5">
    <location>
        <begin position="194"/>
        <end position="217"/>
    </location>
</feature>
<evidence type="ECO:0000313" key="7">
    <source>
        <dbReference type="EMBL" id="ORX52300.1"/>
    </source>
</evidence>
<dbReference type="InterPro" id="IPR018499">
    <property type="entry name" value="Tetraspanin/Peripherin"/>
</dbReference>
<dbReference type="GO" id="GO:0016020">
    <property type="term" value="C:membrane"/>
    <property type="evidence" value="ECO:0007669"/>
    <property type="project" value="UniProtKB-SubCell"/>
</dbReference>
<evidence type="ECO:0000256" key="3">
    <source>
        <dbReference type="ARBA" id="ARBA00022989"/>
    </source>
</evidence>
<dbReference type="EMBL" id="MCGT01000018">
    <property type="protein sequence ID" value="ORX52300.1"/>
    <property type="molecule type" value="Genomic_DNA"/>
</dbReference>